<evidence type="ECO:0008006" key="4">
    <source>
        <dbReference type="Google" id="ProtNLM"/>
    </source>
</evidence>
<reference evidence="2 3" key="1">
    <citation type="submission" date="2018-06" db="EMBL/GenBank/DDBJ databases">
        <title>Chryseolinea flavus sp. nov., a member of the phylum Bacteroidetes isolated from soil.</title>
        <authorList>
            <person name="Li Y."/>
            <person name="Wang J."/>
        </authorList>
    </citation>
    <scope>NUCLEOTIDE SEQUENCE [LARGE SCALE GENOMIC DNA]</scope>
    <source>
        <strain evidence="2 3">SDU1-6</strain>
    </source>
</reference>
<accession>A0A364XZX7</accession>
<evidence type="ECO:0000313" key="3">
    <source>
        <dbReference type="Proteomes" id="UP000251889"/>
    </source>
</evidence>
<evidence type="ECO:0000256" key="1">
    <source>
        <dbReference type="SAM" id="SignalP"/>
    </source>
</evidence>
<feature type="chain" id="PRO_5016611393" description="DUF4468 domain-containing protein" evidence="1">
    <location>
        <begin position="21"/>
        <end position="172"/>
    </location>
</feature>
<protein>
    <recommendedName>
        <fullName evidence="4">DUF4468 domain-containing protein</fullName>
    </recommendedName>
</protein>
<dbReference type="Proteomes" id="UP000251889">
    <property type="component" value="Unassembled WGS sequence"/>
</dbReference>
<dbReference type="EMBL" id="QMFY01000010">
    <property type="protein sequence ID" value="RAV99560.1"/>
    <property type="molecule type" value="Genomic_DNA"/>
</dbReference>
<dbReference type="RefSeq" id="WP_112748347.1">
    <property type="nucleotide sequence ID" value="NZ_QMFY01000010.1"/>
</dbReference>
<gene>
    <name evidence="2" type="ORF">DQQ10_18340</name>
</gene>
<keyword evidence="3" id="KW-1185">Reference proteome</keyword>
<sequence length="172" mass="20114">MKSFILTLSLIVTLAFQVSAQKDTTELDRRNGFKDIKLGMVVDSLKGIKFKKDFKEKDEFPAKLYSVDHPNYQKIGEVDIKGIEVKAYKSLIYEISIVVNKDTRLMKALESIYGKSEYDIKNQIYFWKTDNLLLRFRAHGKNHLELFYHSFIITKMMKADKDQKVDDIANDF</sequence>
<proteinExistence type="predicted"/>
<organism evidence="2 3">
    <name type="scientific">Pseudochryseolinea flava</name>
    <dbReference type="NCBI Taxonomy" id="2059302"/>
    <lineage>
        <taxon>Bacteria</taxon>
        <taxon>Pseudomonadati</taxon>
        <taxon>Bacteroidota</taxon>
        <taxon>Cytophagia</taxon>
        <taxon>Cytophagales</taxon>
        <taxon>Fulvivirgaceae</taxon>
        <taxon>Pseudochryseolinea</taxon>
    </lineage>
</organism>
<keyword evidence="1" id="KW-0732">Signal</keyword>
<comment type="caution">
    <text evidence="2">The sequence shown here is derived from an EMBL/GenBank/DDBJ whole genome shotgun (WGS) entry which is preliminary data.</text>
</comment>
<dbReference type="OrthoDB" id="980550at2"/>
<feature type="signal peptide" evidence="1">
    <location>
        <begin position="1"/>
        <end position="20"/>
    </location>
</feature>
<name>A0A364XZX7_9BACT</name>
<dbReference type="AlphaFoldDB" id="A0A364XZX7"/>
<evidence type="ECO:0000313" key="2">
    <source>
        <dbReference type="EMBL" id="RAV99560.1"/>
    </source>
</evidence>